<feature type="signal peptide" evidence="1">
    <location>
        <begin position="1"/>
        <end position="21"/>
    </location>
</feature>
<proteinExistence type="predicted"/>
<sequence length="131" mass="15105">MRISCFSIMLNLLLGSSVISANVLNPISRRHIGGMVDPSHMSVMCDRTLFGSRELDKAADEVCNRVTDYKPCRDRVKCFYLKMHIPMIPTVSLYSGELFQDQRYLGDLYQWPLPKGFFSIFSRIHKINLKL</sequence>
<evidence type="ECO:0000313" key="2">
    <source>
        <dbReference type="EMBL" id="RKF62928.1"/>
    </source>
</evidence>
<accession>A0A420HZT1</accession>
<dbReference type="AlphaFoldDB" id="A0A420HZT1"/>
<dbReference type="EMBL" id="MCFK01002949">
    <property type="protein sequence ID" value="RKF62928.1"/>
    <property type="molecule type" value="Genomic_DNA"/>
</dbReference>
<comment type="caution">
    <text evidence="2">The sequence shown here is derived from an EMBL/GenBank/DDBJ whole genome shotgun (WGS) entry which is preliminary data.</text>
</comment>
<organism evidence="2 3">
    <name type="scientific">Erysiphe neolycopersici</name>
    <dbReference type="NCBI Taxonomy" id="212602"/>
    <lineage>
        <taxon>Eukaryota</taxon>
        <taxon>Fungi</taxon>
        <taxon>Dikarya</taxon>
        <taxon>Ascomycota</taxon>
        <taxon>Pezizomycotina</taxon>
        <taxon>Leotiomycetes</taxon>
        <taxon>Erysiphales</taxon>
        <taxon>Erysiphaceae</taxon>
        <taxon>Erysiphe</taxon>
    </lineage>
</organism>
<reference evidence="2 3" key="1">
    <citation type="journal article" date="2018" name="BMC Genomics">
        <title>Comparative genome analyses reveal sequence features reflecting distinct modes of host-adaptation between dicot and monocot powdery mildew.</title>
        <authorList>
            <person name="Wu Y."/>
            <person name="Ma X."/>
            <person name="Pan Z."/>
            <person name="Kale S.D."/>
            <person name="Song Y."/>
            <person name="King H."/>
            <person name="Zhang Q."/>
            <person name="Presley C."/>
            <person name="Deng X."/>
            <person name="Wei C.I."/>
            <person name="Xiao S."/>
        </authorList>
    </citation>
    <scope>NUCLEOTIDE SEQUENCE [LARGE SCALE GENOMIC DNA]</scope>
    <source>
        <strain evidence="2">UMSG2</strain>
    </source>
</reference>
<gene>
    <name evidence="2" type="ORF">OnM2_029086</name>
</gene>
<evidence type="ECO:0000313" key="3">
    <source>
        <dbReference type="Proteomes" id="UP000286134"/>
    </source>
</evidence>
<protein>
    <submittedName>
        <fullName evidence="2">Uncharacterized protein</fullName>
    </submittedName>
</protein>
<evidence type="ECO:0000256" key="1">
    <source>
        <dbReference type="SAM" id="SignalP"/>
    </source>
</evidence>
<dbReference type="Proteomes" id="UP000286134">
    <property type="component" value="Unassembled WGS sequence"/>
</dbReference>
<keyword evidence="1" id="KW-0732">Signal</keyword>
<feature type="chain" id="PRO_5019349300" evidence="1">
    <location>
        <begin position="22"/>
        <end position="131"/>
    </location>
</feature>
<keyword evidence="3" id="KW-1185">Reference proteome</keyword>
<name>A0A420HZT1_9PEZI</name>